<dbReference type="RefSeq" id="WP_283752648.1">
    <property type="nucleotide sequence ID" value="NZ_JAQOSP010000038.1"/>
</dbReference>
<dbReference type="InterPro" id="IPR008538">
    <property type="entry name" value="Uma2"/>
</dbReference>
<gene>
    <name evidence="3" type="ORF">PMG71_05550</name>
</gene>
<keyword evidence="3" id="KW-0255">Endonuclease</keyword>
<name>A0ABT7APQ6_9CYAN</name>
<dbReference type="Proteomes" id="UP001235303">
    <property type="component" value="Unassembled WGS sequence"/>
</dbReference>
<dbReference type="CDD" id="cd06260">
    <property type="entry name" value="DUF820-like"/>
    <property type="match status" value="1"/>
</dbReference>
<dbReference type="GO" id="GO:0004519">
    <property type="term" value="F:endonuclease activity"/>
    <property type="evidence" value="ECO:0007669"/>
    <property type="project" value="UniProtKB-KW"/>
</dbReference>
<dbReference type="PANTHER" id="PTHR33352">
    <property type="entry name" value="SLR1095 PROTEIN"/>
    <property type="match status" value="1"/>
</dbReference>
<organism evidence="3 4">
    <name type="scientific">Roseofilum acuticapitatum BLCC-M154</name>
    <dbReference type="NCBI Taxonomy" id="3022444"/>
    <lineage>
        <taxon>Bacteria</taxon>
        <taxon>Bacillati</taxon>
        <taxon>Cyanobacteriota</taxon>
        <taxon>Cyanophyceae</taxon>
        <taxon>Desertifilales</taxon>
        <taxon>Desertifilaceae</taxon>
        <taxon>Roseofilum</taxon>
        <taxon>Roseofilum acuticapitatum</taxon>
    </lineage>
</organism>
<dbReference type="SUPFAM" id="SSF52980">
    <property type="entry name" value="Restriction endonuclease-like"/>
    <property type="match status" value="1"/>
</dbReference>
<dbReference type="InterPro" id="IPR011335">
    <property type="entry name" value="Restrct_endonuc-II-like"/>
</dbReference>
<protein>
    <submittedName>
        <fullName evidence="3">Uma2 family endonuclease</fullName>
    </submittedName>
</protein>
<keyword evidence="4" id="KW-1185">Reference proteome</keyword>
<evidence type="ECO:0000313" key="3">
    <source>
        <dbReference type="EMBL" id="MDJ1168884.1"/>
    </source>
</evidence>
<dbReference type="PANTHER" id="PTHR33352:SF2">
    <property type="entry name" value="SLL0995 PROTEIN"/>
    <property type="match status" value="1"/>
</dbReference>
<evidence type="ECO:0000256" key="1">
    <source>
        <dbReference type="SAM" id="MobiDB-lite"/>
    </source>
</evidence>
<proteinExistence type="predicted"/>
<keyword evidence="3" id="KW-0378">Hydrolase</keyword>
<feature type="region of interest" description="Disordered" evidence="1">
    <location>
        <begin position="197"/>
        <end position="244"/>
    </location>
</feature>
<dbReference type="Pfam" id="PF05685">
    <property type="entry name" value="Uma2"/>
    <property type="match status" value="1"/>
</dbReference>
<reference evidence="3 4" key="1">
    <citation type="submission" date="2023-01" db="EMBL/GenBank/DDBJ databases">
        <title>Novel diversity within Roseofilum (Cyanobacteria; Desertifilaceae) from marine benthic mats with descriptions of four novel species.</title>
        <authorList>
            <person name="Wang Y."/>
            <person name="Berthold D.E."/>
            <person name="Hu J."/>
            <person name="Lefler F.W."/>
            <person name="Laughinghouse H.D. IV."/>
        </authorList>
    </citation>
    <scope>NUCLEOTIDE SEQUENCE [LARGE SCALE GENOMIC DNA]</scope>
    <source>
        <strain evidence="3 4">BLCC-M154</strain>
    </source>
</reference>
<accession>A0ABT7APQ6</accession>
<evidence type="ECO:0000259" key="2">
    <source>
        <dbReference type="Pfam" id="PF05685"/>
    </source>
</evidence>
<dbReference type="InterPro" id="IPR012296">
    <property type="entry name" value="Nuclease_put_TT1808"/>
</dbReference>
<dbReference type="Gene3D" id="3.90.1570.10">
    <property type="entry name" value="tt1808, chain A"/>
    <property type="match status" value="1"/>
</dbReference>
<evidence type="ECO:0000313" key="4">
    <source>
        <dbReference type="Proteomes" id="UP001235303"/>
    </source>
</evidence>
<sequence>MTSLITPQTSPNSSIIYPSADGEPMAETYDHCYAILTTLQVLKNYLAGQRVTVLADQFLYYSQGFPKLRTAPDVMVIFDVEPGGRDNYKIWEEGQVPKVIFEMTSESTRDRDRVFKKDLYEQLDVEEYWLFDPKGEWIEEQLEGYRLVSGTYQPITNSLSQALNLRLVPEGKLIGFYRQDTGEKLLLPDELVDALQEASERAEQEHQRAEQQRQRAEQERQRAEQQEQRAEQERQRAEQQEQRAEELQALLERYQEQFGNLE</sequence>
<dbReference type="EMBL" id="JAQOSP010000038">
    <property type="protein sequence ID" value="MDJ1168884.1"/>
    <property type="molecule type" value="Genomic_DNA"/>
</dbReference>
<feature type="domain" description="Putative restriction endonuclease" evidence="2">
    <location>
        <begin position="28"/>
        <end position="165"/>
    </location>
</feature>
<comment type="caution">
    <text evidence="3">The sequence shown here is derived from an EMBL/GenBank/DDBJ whole genome shotgun (WGS) entry which is preliminary data.</text>
</comment>
<feature type="compositionally biased region" description="Basic and acidic residues" evidence="1">
    <location>
        <begin position="198"/>
        <end position="244"/>
    </location>
</feature>
<keyword evidence="3" id="KW-0540">Nuclease</keyword>